<dbReference type="AlphaFoldDB" id="A0A239FT95"/>
<dbReference type="OrthoDB" id="7862777at2"/>
<accession>A0A239FT95</accession>
<name>A0A239FT95_9RHOB</name>
<dbReference type="Proteomes" id="UP000198426">
    <property type="component" value="Unassembled WGS sequence"/>
</dbReference>
<evidence type="ECO:0000313" key="2">
    <source>
        <dbReference type="EMBL" id="SNS59124.1"/>
    </source>
</evidence>
<evidence type="ECO:0000313" key="3">
    <source>
        <dbReference type="Proteomes" id="UP000198426"/>
    </source>
</evidence>
<gene>
    <name evidence="2" type="ORF">SAMN05421757_102791</name>
</gene>
<sequence length="113" mass="12162">MGRNLRLAVWNRGLVLVLMCVLIVPQVVPAVATDAAEHHVSAPADPHHDTGHHHPEATDHCHPGIDCHFQAIVEINGMPVLIARLDGQAVLPDGLSEPGLEHGFDPPPPRVRS</sequence>
<dbReference type="RefSeq" id="WP_141134845.1">
    <property type="nucleotide sequence ID" value="NZ_FZOY01000002.1"/>
</dbReference>
<dbReference type="EMBL" id="FZOY01000002">
    <property type="protein sequence ID" value="SNS59124.1"/>
    <property type="molecule type" value="Genomic_DNA"/>
</dbReference>
<feature type="region of interest" description="Disordered" evidence="1">
    <location>
        <begin position="94"/>
        <end position="113"/>
    </location>
</feature>
<keyword evidence="3" id="KW-1185">Reference proteome</keyword>
<reference evidence="2 3" key="1">
    <citation type="submission" date="2017-06" db="EMBL/GenBank/DDBJ databases">
        <authorList>
            <person name="Kim H.J."/>
            <person name="Triplett B.A."/>
        </authorList>
    </citation>
    <scope>NUCLEOTIDE SEQUENCE [LARGE SCALE GENOMIC DNA]</scope>
    <source>
        <strain evidence="2 3">DSM 29339</strain>
    </source>
</reference>
<feature type="region of interest" description="Disordered" evidence="1">
    <location>
        <begin position="39"/>
        <end position="59"/>
    </location>
</feature>
<protein>
    <submittedName>
        <fullName evidence="2">Uncharacterized protein</fullName>
    </submittedName>
</protein>
<proteinExistence type="predicted"/>
<evidence type="ECO:0000256" key="1">
    <source>
        <dbReference type="SAM" id="MobiDB-lite"/>
    </source>
</evidence>
<organism evidence="2 3">
    <name type="scientific">Tropicimonas sediminicola</name>
    <dbReference type="NCBI Taxonomy" id="1031541"/>
    <lineage>
        <taxon>Bacteria</taxon>
        <taxon>Pseudomonadati</taxon>
        <taxon>Pseudomonadota</taxon>
        <taxon>Alphaproteobacteria</taxon>
        <taxon>Rhodobacterales</taxon>
        <taxon>Roseobacteraceae</taxon>
        <taxon>Tropicimonas</taxon>
    </lineage>
</organism>